<comment type="similarity">
    <text evidence="11">Belongs to the SEDS family. MrdB/RodA subfamily.</text>
</comment>
<proteinExistence type="inferred from homology"/>
<keyword evidence="6 11" id="KW-0133">Cell shape</keyword>
<dbReference type="HAMAP" id="MF_02079">
    <property type="entry name" value="PGT_RodA"/>
    <property type="match status" value="1"/>
</dbReference>
<evidence type="ECO:0000256" key="6">
    <source>
        <dbReference type="ARBA" id="ARBA00022960"/>
    </source>
</evidence>
<feature type="transmembrane region" description="Helical" evidence="11">
    <location>
        <begin position="57"/>
        <end position="75"/>
    </location>
</feature>
<dbReference type="AlphaFoldDB" id="A0A7Y0DY21"/>
<dbReference type="NCBIfam" id="TIGR02210">
    <property type="entry name" value="rodA_shape"/>
    <property type="match status" value="1"/>
</dbReference>
<comment type="function">
    <text evidence="11">Peptidoglycan polymerase that is essential for cell wall elongation.</text>
</comment>
<keyword evidence="7 11" id="KW-0573">Peptidoglycan synthesis</keyword>
<evidence type="ECO:0000256" key="3">
    <source>
        <dbReference type="ARBA" id="ARBA00022676"/>
    </source>
</evidence>
<keyword evidence="4 11" id="KW-0808">Transferase</keyword>
<dbReference type="GO" id="GO:0071555">
    <property type="term" value="P:cell wall organization"/>
    <property type="evidence" value="ECO:0007669"/>
    <property type="project" value="UniProtKB-KW"/>
</dbReference>
<feature type="transmembrane region" description="Helical" evidence="11">
    <location>
        <begin position="81"/>
        <end position="98"/>
    </location>
</feature>
<dbReference type="InterPro" id="IPR001182">
    <property type="entry name" value="FtsW/RodA"/>
</dbReference>
<keyword evidence="5 11" id="KW-0812">Transmembrane</keyword>
<keyword evidence="11" id="KW-0997">Cell inner membrane</keyword>
<dbReference type="UniPathway" id="UPA00219"/>
<evidence type="ECO:0000256" key="7">
    <source>
        <dbReference type="ARBA" id="ARBA00022984"/>
    </source>
</evidence>
<evidence type="ECO:0000256" key="8">
    <source>
        <dbReference type="ARBA" id="ARBA00022989"/>
    </source>
</evidence>
<evidence type="ECO:0000256" key="5">
    <source>
        <dbReference type="ARBA" id="ARBA00022692"/>
    </source>
</evidence>
<comment type="catalytic activity">
    <reaction evidence="11">
        <text>[GlcNAc-(1-&gt;4)-Mur2Ac(oyl-L-Ala-gamma-D-Glu-L-Lys-D-Ala-D-Ala)](n)-di-trans,octa-cis-undecaprenyl diphosphate + beta-D-GlcNAc-(1-&gt;4)-Mur2Ac(oyl-L-Ala-gamma-D-Glu-L-Lys-D-Ala-D-Ala)-di-trans,octa-cis-undecaprenyl diphosphate = [GlcNAc-(1-&gt;4)-Mur2Ac(oyl-L-Ala-gamma-D-Glu-L-Lys-D-Ala-D-Ala)](n+1)-di-trans,octa-cis-undecaprenyl diphosphate + di-trans,octa-cis-undecaprenyl diphosphate + H(+)</text>
        <dbReference type="Rhea" id="RHEA:23708"/>
        <dbReference type="Rhea" id="RHEA-COMP:9602"/>
        <dbReference type="Rhea" id="RHEA-COMP:9603"/>
        <dbReference type="ChEBI" id="CHEBI:15378"/>
        <dbReference type="ChEBI" id="CHEBI:58405"/>
        <dbReference type="ChEBI" id="CHEBI:60033"/>
        <dbReference type="ChEBI" id="CHEBI:78435"/>
        <dbReference type="EC" id="2.4.99.28"/>
    </reaction>
</comment>
<keyword evidence="13" id="KW-1185">Reference proteome</keyword>
<gene>
    <name evidence="11 12" type="primary">rodA</name>
    <name evidence="11" type="synonym">mrdB</name>
    <name evidence="12" type="ORF">HH303_04420</name>
</gene>
<reference evidence="12 13" key="1">
    <citation type="submission" date="2020-04" db="EMBL/GenBank/DDBJ databases">
        <title>Rhodospirillaceae bacterium KN72 isolated from deep sea.</title>
        <authorList>
            <person name="Zhang D.-C."/>
        </authorList>
    </citation>
    <scope>NUCLEOTIDE SEQUENCE [LARGE SCALE GENOMIC DNA]</scope>
    <source>
        <strain evidence="12 13">KN72</strain>
    </source>
</reference>
<dbReference type="GO" id="GO:0009252">
    <property type="term" value="P:peptidoglycan biosynthetic process"/>
    <property type="evidence" value="ECO:0007669"/>
    <property type="project" value="UniProtKB-UniRule"/>
</dbReference>
<feature type="transmembrane region" description="Helical" evidence="11">
    <location>
        <begin position="347"/>
        <end position="370"/>
    </location>
</feature>
<evidence type="ECO:0000256" key="10">
    <source>
        <dbReference type="ARBA" id="ARBA00023316"/>
    </source>
</evidence>
<name>A0A7Y0DY21_9PROT</name>
<protein>
    <recommendedName>
        <fullName evidence="11">Peptidoglycan glycosyltransferase MrdB</fullName>
        <shortName evidence="11">PGT</shortName>
        <ecNumber evidence="11">2.4.99.28</ecNumber>
    </recommendedName>
    <alternativeName>
        <fullName evidence="11">Cell elongation protein RodA</fullName>
    </alternativeName>
    <alternativeName>
        <fullName evidence="11">Cell wall polymerase</fullName>
    </alternativeName>
    <alternativeName>
        <fullName evidence="11">Peptidoglycan polymerase</fullName>
        <shortName evidence="11">PG polymerase</shortName>
    </alternativeName>
</protein>
<dbReference type="GO" id="GO:0008360">
    <property type="term" value="P:regulation of cell shape"/>
    <property type="evidence" value="ECO:0007669"/>
    <property type="project" value="UniProtKB-KW"/>
</dbReference>
<keyword evidence="2 11" id="KW-1003">Cell membrane</keyword>
<feature type="transmembrane region" description="Helical" evidence="11">
    <location>
        <begin position="314"/>
        <end position="341"/>
    </location>
</feature>
<evidence type="ECO:0000256" key="9">
    <source>
        <dbReference type="ARBA" id="ARBA00023136"/>
    </source>
</evidence>
<comment type="subcellular location">
    <subcellularLocation>
        <location evidence="11">Cell inner membrane</location>
        <topology evidence="11">Multi-pass membrane protein</topology>
    </subcellularLocation>
    <subcellularLocation>
        <location evidence="1">Membrane</location>
        <topology evidence="1">Multi-pass membrane protein</topology>
    </subcellularLocation>
</comment>
<dbReference type="PANTHER" id="PTHR30474:SF1">
    <property type="entry name" value="PEPTIDOGLYCAN GLYCOSYLTRANSFERASE MRDB"/>
    <property type="match status" value="1"/>
</dbReference>
<feature type="transmembrane region" description="Helical" evidence="11">
    <location>
        <begin position="147"/>
        <end position="164"/>
    </location>
</feature>
<dbReference type="InterPro" id="IPR011923">
    <property type="entry name" value="RodA/MrdB"/>
</dbReference>
<feature type="transmembrane region" description="Helical" evidence="11">
    <location>
        <begin position="170"/>
        <end position="187"/>
    </location>
</feature>
<sequence length="384" mass="42203">MAIRHGELRQPELTLIQKIFQINWSMWLLVGLCVGVGLAMQFSAANGSWDPWASRQFSKYAVFAVAMLVLAVTDIRVVLRYAYVVYALNLMLLIFVEVKGAMGGGAMRWISIPFLGTFQPSETMKFVLVLALARYFHKLSYEDVGRVTYLITPALLIAAPMLLVLRQPDLGTAIVIAGGGAVMFILAGVRWWKFALIGGAIVASSPFIWGMLHDYQKRRILVLLNPESDPLNSGYHILQSKIAMGAGGISGRGFTKGSQSHLNFLPEKQTDFIFTMLAEEFGLLGCLVLMGLYLILMYYGFVVALRAKSQFGRLLAMGCMVTFSFYVFINIAMVMGVIPVVGLPLPLVSYGGSALMAVMLGFALIMNVYVHRDIRIGRQGDAGG</sequence>
<dbReference type="EMBL" id="JABBNT010000001">
    <property type="protein sequence ID" value="NMM43709.1"/>
    <property type="molecule type" value="Genomic_DNA"/>
</dbReference>
<feature type="transmembrane region" description="Helical" evidence="11">
    <location>
        <begin position="281"/>
        <end position="302"/>
    </location>
</feature>
<dbReference type="GO" id="GO:0015648">
    <property type="term" value="F:lipid-linked peptidoglycan transporter activity"/>
    <property type="evidence" value="ECO:0007669"/>
    <property type="project" value="TreeGrafter"/>
</dbReference>
<comment type="caution">
    <text evidence="12">The sequence shown here is derived from an EMBL/GenBank/DDBJ whole genome shotgun (WGS) entry which is preliminary data.</text>
</comment>
<keyword evidence="8 11" id="KW-1133">Transmembrane helix</keyword>
<feature type="transmembrane region" description="Helical" evidence="11">
    <location>
        <begin position="24"/>
        <end position="45"/>
    </location>
</feature>
<organism evidence="12 13">
    <name type="scientific">Pacificispira spongiicola</name>
    <dbReference type="NCBI Taxonomy" id="2729598"/>
    <lineage>
        <taxon>Bacteria</taxon>
        <taxon>Pseudomonadati</taxon>
        <taxon>Pseudomonadota</taxon>
        <taxon>Alphaproteobacteria</taxon>
        <taxon>Rhodospirillales</taxon>
        <taxon>Rhodospirillaceae</taxon>
        <taxon>Pacificispira</taxon>
    </lineage>
</organism>
<evidence type="ECO:0000256" key="1">
    <source>
        <dbReference type="ARBA" id="ARBA00004141"/>
    </source>
</evidence>
<dbReference type="InterPro" id="IPR018365">
    <property type="entry name" value="Cell_cycle_FtsW-rel_CS"/>
</dbReference>
<evidence type="ECO:0000313" key="13">
    <source>
        <dbReference type="Proteomes" id="UP000539372"/>
    </source>
</evidence>
<dbReference type="EC" id="2.4.99.28" evidence="11"/>
<evidence type="ECO:0000256" key="11">
    <source>
        <dbReference type="HAMAP-Rule" id="MF_02079"/>
    </source>
</evidence>
<feature type="transmembrane region" description="Helical" evidence="11">
    <location>
        <begin position="194"/>
        <end position="212"/>
    </location>
</feature>
<evidence type="ECO:0000313" key="12">
    <source>
        <dbReference type="EMBL" id="NMM43709.1"/>
    </source>
</evidence>
<dbReference type="GO" id="GO:0032153">
    <property type="term" value="C:cell division site"/>
    <property type="evidence" value="ECO:0007669"/>
    <property type="project" value="TreeGrafter"/>
</dbReference>
<dbReference type="Proteomes" id="UP000539372">
    <property type="component" value="Unassembled WGS sequence"/>
</dbReference>
<evidence type="ECO:0000256" key="4">
    <source>
        <dbReference type="ARBA" id="ARBA00022679"/>
    </source>
</evidence>
<dbReference type="Pfam" id="PF01098">
    <property type="entry name" value="FTSW_RODA_SPOVE"/>
    <property type="match status" value="1"/>
</dbReference>
<accession>A0A7Y0DY21</accession>
<evidence type="ECO:0000256" key="2">
    <source>
        <dbReference type="ARBA" id="ARBA00022475"/>
    </source>
</evidence>
<dbReference type="GO" id="GO:0051301">
    <property type="term" value="P:cell division"/>
    <property type="evidence" value="ECO:0007669"/>
    <property type="project" value="InterPro"/>
</dbReference>
<dbReference type="PROSITE" id="PS00428">
    <property type="entry name" value="FTSW_RODA_SPOVE"/>
    <property type="match status" value="1"/>
</dbReference>
<comment type="pathway">
    <text evidence="11">Cell wall biogenesis; peptidoglycan biosynthesis.</text>
</comment>
<dbReference type="RefSeq" id="WP_169623968.1">
    <property type="nucleotide sequence ID" value="NZ_JABBNT010000001.1"/>
</dbReference>
<dbReference type="PANTHER" id="PTHR30474">
    <property type="entry name" value="CELL CYCLE PROTEIN"/>
    <property type="match status" value="1"/>
</dbReference>
<keyword evidence="9 11" id="KW-0472">Membrane</keyword>
<dbReference type="GO" id="GO:0008955">
    <property type="term" value="F:peptidoglycan glycosyltransferase activity"/>
    <property type="evidence" value="ECO:0007669"/>
    <property type="project" value="UniProtKB-UniRule"/>
</dbReference>
<keyword evidence="10 11" id="KW-0961">Cell wall biogenesis/degradation</keyword>
<keyword evidence="3 11" id="KW-0328">Glycosyltransferase</keyword>
<dbReference type="GO" id="GO:0005886">
    <property type="term" value="C:plasma membrane"/>
    <property type="evidence" value="ECO:0007669"/>
    <property type="project" value="UniProtKB-SubCell"/>
</dbReference>